<protein>
    <submittedName>
        <fullName evidence="3">Putative conserved secreted protein</fullName>
    </submittedName>
</protein>
<sequence length="279" mass="31810">MKGLICVLIVFICVHSWSVGVVVEAKNRNRVQKWQQRTWKARFGNIPRNDWKFGDGAVKGGKSHRKNSYASARFGELSRREMDMLSGREVPNGYSNFRFRFDDPDAFSYAKVRSPARSSNKGAKNSMLNPKTVQNFRMKRSAFRNEDDDDEPEHFSNDLSKRPFVFGSNIYPDDQSEDLSNDVADLDFVRDDETIDFGPPRAGTNQRYTTVEENDPFPHAVPPPNRKNATRTVPYTIIIRYGDKSGVADGEPSIGAATNWRTHAIWLYWLPLLGLLKAL</sequence>
<keyword evidence="2" id="KW-0732">Signal</keyword>
<name>A0A1W7R6Z7_AEDAL</name>
<evidence type="ECO:0000256" key="2">
    <source>
        <dbReference type="SAM" id="SignalP"/>
    </source>
</evidence>
<feature type="region of interest" description="Disordered" evidence="1">
    <location>
        <begin position="113"/>
        <end position="137"/>
    </location>
</feature>
<reference evidence="3" key="1">
    <citation type="submission" date="2016-03" db="EMBL/GenBank/DDBJ databases">
        <title>RNAseq analyses of the sensorial organs of adult female Aedes albopictus.</title>
        <authorList>
            <person name="Fabrizio L."/>
            <person name="Ribeiro J.M."/>
            <person name="Arca B."/>
        </authorList>
    </citation>
    <scope>NUCLEOTIDE SEQUENCE</scope>
</reference>
<dbReference type="AlphaFoldDB" id="A0A1W7R6Z7"/>
<feature type="compositionally biased region" description="Polar residues" evidence="1">
    <location>
        <begin position="116"/>
        <end position="135"/>
    </location>
</feature>
<dbReference type="EMBL" id="GEHC01000707">
    <property type="protein sequence ID" value="JAV46938.1"/>
    <property type="molecule type" value="Transcribed_RNA"/>
</dbReference>
<organism evidence="3">
    <name type="scientific">Aedes albopictus</name>
    <name type="common">Asian tiger mosquito</name>
    <name type="synonym">Stegomyia albopicta</name>
    <dbReference type="NCBI Taxonomy" id="7160"/>
    <lineage>
        <taxon>Eukaryota</taxon>
        <taxon>Metazoa</taxon>
        <taxon>Ecdysozoa</taxon>
        <taxon>Arthropoda</taxon>
        <taxon>Hexapoda</taxon>
        <taxon>Insecta</taxon>
        <taxon>Pterygota</taxon>
        <taxon>Neoptera</taxon>
        <taxon>Endopterygota</taxon>
        <taxon>Diptera</taxon>
        <taxon>Nematocera</taxon>
        <taxon>Culicoidea</taxon>
        <taxon>Culicidae</taxon>
        <taxon>Culicinae</taxon>
        <taxon>Aedini</taxon>
        <taxon>Aedes</taxon>
        <taxon>Stegomyia</taxon>
    </lineage>
</organism>
<feature type="signal peptide" evidence="2">
    <location>
        <begin position="1"/>
        <end position="16"/>
    </location>
</feature>
<proteinExistence type="predicted"/>
<accession>A0A1W7R6Z7</accession>
<evidence type="ECO:0000256" key="1">
    <source>
        <dbReference type="SAM" id="MobiDB-lite"/>
    </source>
</evidence>
<feature type="chain" id="PRO_5012642314" evidence="2">
    <location>
        <begin position="17"/>
        <end position="279"/>
    </location>
</feature>
<evidence type="ECO:0000313" key="3">
    <source>
        <dbReference type="EMBL" id="JAV46938.1"/>
    </source>
</evidence>